<dbReference type="Proteomes" id="UP001226574">
    <property type="component" value="Unassembled WGS sequence"/>
</dbReference>
<comment type="caution">
    <text evidence="12">The sequence shown here is derived from an EMBL/GenBank/DDBJ whole genome shotgun (WGS) entry which is preliminary data.</text>
</comment>
<dbReference type="InterPro" id="IPR037066">
    <property type="entry name" value="Plug_dom_sf"/>
</dbReference>
<keyword evidence="13" id="KW-1185">Reference proteome</keyword>
<keyword evidence="4 8" id="KW-0812">Transmembrane</keyword>
<evidence type="ECO:0000256" key="4">
    <source>
        <dbReference type="ARBA" id="ARBA00022692"/>
    </source>
</evidence>
<accession>A0ABU1BFF3</accession>
<name>A0ABU1BFF3_PSEHA</name>
<organism evidence="12 13">
    <name type="scientific">Pseudoalteromonas haloplanktis</name>
    <name type="common">Alteromonas haloplanktis</name>
    <dbReference type="NCBI Taxonomy" id="228"/>
    <lineage>
        <taxon>Bacteria</taxon>
        <taxon>Pseudomonadati</taxon>
        <taxon>Pseudomonadota</taxon>
        <taxon>Gammaproteobacteria</taxon>
        <taxon>Alteromonadales</taxon>
        <taxon>Pseudoalteromonadaceae</taxon>
        <taxon>Pseudoalteromonas</taxon>
    </lineage>
</organism>
<dbReference type="RefSeq" id="WP_309039148.1">
    <property type="nucleotide sequence ID" value="NZ_JAVIFY010000008.1"/>
</dbReference>
<dbReference type="Pfam" id="PF00593">
    <property type="entry name" value="TonB_dep_Rec_b-barrel"/>
    <property type="match status" value="1"/>
</dbReference>
<dbReference type="CDD" id="cd01347">
    <property type="entry name" value="ligand_gated_channel"/>
    <property type="match status" value="1"/>
</dbReference>
<evidence type="ECO:0000256" key="6">
    <source>
        <dbReference type="ARBA" id="ARBA00023136"/>
    </source>
</evidence>
<keyword evidence="3 8" id="KW-1134">Transmembrane beta strand</keyword>
<dbReference type="SUPFAM" id="SSF56935">
    <property type="entry name" value="Porins"/>
    <property type="match status" value="1"/>
</dbReference>
<dbReference type="NCBIfam" id="TIGR01782">
    <property type="entry name" value="TonB-Xanth-Caul"/>
    <property type="match status" value="1"/>
</dbReference>
<dbReference type="Pfam" id="PF07715">
    <property type="entry name" value="Plug"/>
    <property type="match status" value="1"/>
</dbReference>
<dbReference type="PROSITE" id="PS52016">
    <property type="entry name" value="TONB_DEPENDENT_REC_3"/>
    <property type="match status" value="1"/>
</dbReference>
<keyword evidence="6 8" id="KW-0472">Membrane</keyword>
<keyword evidence="5 9" id="KW-0798">TonB box</keyword>
<keyword evidence="2 8" id="KW-0813">Transport</keyword>
<dbReference type="PANTHER" id="PTHR40980:SF4">
    <property type="entry name" value="TONB-DEPENDENT RECEPTOR-LIKE BETA-BARREL DOMAIN-CONTAINING PROTEIN"/>
    <property type="match status" value="1"/>
</dbReference>
<dbReference type="InterPro" id="IPR036942">
    <property type="entry name" value="Beta-barrel_TonB_sf"/>
</dbReference>
<dbReference type="InterPro" id="IPR039426">
    <property type="entry name" value="TonB-dep_rcpt-like"/>
</dbReference>
<dbReference type="InterPro" id="IPR010104">
    <property type="entry name" value="TonB_rcpt_bac"/>
</dbReference>
<dbReference type="InterPro" id="IPR000531">
    <property type="entry name" value="Beta-barrel_TonB"/>
</dbReference>
<evidence type="ECO:0000256" key="8">
    <source>
        <dbReference type="PROSITE-ProRule" id="PRU01360"/>
    </source>
</evidence>
<dbReference type="InterPro" id="IPR012910">
    <property type="entry name" value="Plug_dom"/>
</dbReference>
<evidence type="ECO:0000256" key="5">
    <source>
        <dbReference type="ARBA" id="ARBA00023077"/>
    </source>
</evidence>
<dbReference type="Gene3D" id="2.40.170.20">
    <property type="entry name" value="TonB-dependent receptor, beta-barrel domain"/>
    <property type="match status" value="1"/>
</dbReference>
<evidence type="ECO:0000256" key="9">
    <source>
        <dbReference type="RuleBase" id="RU003357"/>
    </source>
</evidence>
<evidence type="ECO:0000256" key="2">
    <source>
        <dbReference type="ARBA" id="ARBA00022448"/>
    </source>
</evidence>
<comment type="similarity">
    <text evidence="8 9">Belongs to the TonB-dependent receptor family.</text>
</comment>
<sequence length="857" mass="96586">MKTINKFALSALTLTVLNVYGQDNNDQGMEEIVVTGQQYARIKALDVKRSSVSVMDALSTDNLGRLPDKNAAESLNRLPGVSVLIEKGEGQFASIRGIKPDWNNVTINGFTTGSPEKDGSGRQMPLDILGGELLETIEVYKARTPDMDGQGIGGSINIVTKKPLSQADFQGTVNLRMGIEEADQANPYYDKVSPYNVDFTLSGKLSDQLGWILGASKNHRQYLAQGVYQDDWAEVAGAEFPEQTKNNYYIVDRDRETYMFGLEYKATDDTSLMLQAFSSQFEEFQHRNRFRKGIEQDSAYISNITENGFDVQEEGVFIRADLRREDTEKELKNYSLIGQTTINDWTLDYGINYGQNEVYEESHSWDFRQTSGVNLGGGHVTILDNGISDLQATDSKLNNPENLRFNSYENPIEQAEQEITSIKFDARYSYMLSSFVGELKFGAKFTESDKTFNNTANSYQIEKLNIADFNIDDGAFQNNINGYQQDNVWLNLNGLNSLFNTSPELFFSDQESNTINSKAADKEVQEKTQAIYAMNTFDFDDWQFIVGARWEKTDVESRAFQRIDNGFKDANVSGSSAEVLPSLLANYHVTEDLLVRASWTKSLGRPNYGDISASSSYSVDEDGEGVLNIGNPDLKPYLSSNLDLSIEWYFKPSSILSLALFKKDVDNMIIADTQIIKGGVYDGVDYGIEKLNVVTLKNSDSASIEGYEFNVQYQFDTFIAPLNGLGTNYSFTSIDANFFDSETGEERKLEGQPETLHSLTVFYENYDFYIGFTYNYNAEFLTDINNIVDASDDVSQGEFGRWDFRASYNASNDLTVYLDVNNLNDEPTSEFQANNTQWSTEYEYVGRTYYLGLTYTF</sequence>
<proteinExistence type="inferred from homology"/>
<keyword evidence="7 8" id="KW-0998">Cell outer membrane</keyword>
<evidence type="ECO:0000313" key="13">
    <source>
        <dbReference type="Proteomes" id="UP001226574"/>
    </source>
</evidence>
<evidence type="ECO:0000256" key="1">
    <source>
        <dbReference type="ARBA" id="ARBA00004571"/>
    </source>
</evidence>
<evidence type="ECO:0000259" key="11">
    <source>
        <dbReference type="Pfam" id="PF07715"/>
    </source>
</evidence>
<feature type="domain" description="TonB-dependent receptor-like beta-barrel" evidence="10">
    <location>
        <begin position="384"/>
        <end position="823"/>
    </location>
</feature>
<gene>
    <name evidence="12" type="ORF">RC083_12140</name>
</gene>
<feature type="domain" description="TonB-dependent receptor plug" evidence="11">
    <location>
        <begin position="49"/>
        <end position="154"/>
    </location>
</feature>
<evidence type="ECO:0000256" key="7">
    <source>
        <dbReference type="ARBA" id="ARBA00023237"/>
    </source>
</evidence>
<reference evidence="12 13" key="1">
    <citation type="submission" date="2023-08" db="EMBL/GenBank/DDBJ databases">
        <title>Pseudoalteromonas haloplanktis LL1 genome.</title>
        <authorList>
            <person name="Wu S."/>
        </authorList>
    </citation>
    <scope>NUCLEOTIDE SEQUENCE [LARGE SCALE GENOMIC DNA]</scope>
    <source>
        <strain evidence="12 13">LL1</strain>
    </source>
</reference>
<protein>
    <submittedName>
        <fullName evidence="12">TonB-dependent receptor</fullName>
    </submittedName>
</protein>
<dbReference type="EMBL" id="JAVIFY010000008">
    <property type="protein sequence ID" value="MDQ9092337.1"/>
    <property type="molecule type" value="Genomic_DNA"/>
</dbReference>
<keyword evidence="12" id="KW-0675">Receptor</keyword>
<dbReference type="Gene3D" id="2.170.130.10">
    <property type="entry name" value="TonB-dependent receptor, plug domain"/>
    <property type="match status" value="1"/>
</dbReference>
<comment type="subcellular location">
    <subcellularLocation>
        <location evidence="1 8">Cell outer membrane</location>
        <topology evidence="1 8">Multi-pass membrane protein</topology>
    </subcellularLocation>
</comment>
<evidence type="ECO:0000313" key="12">
    <source>
        <dbReference type="EMBL" id="MDQ9092337.1"/>
    </source>
</evidence>
<dbReference type="PANTHER" id="PTHR40980">
    <property type="entry name" value="PLUG DOMAIN-CONTAINING PROTEIN"/>
    <property type="match status" value="1"/>
</dbReference>
<evidence type="ECO:0000256" key="3">
    <source>
        <dbReference type="ARBA" id="ARBA00022452"/>
    </source>
</evidence>
<evidence type="ECO:0000259" key="10">
    <source>
        <dbReference type="Pfam" id="PF00593"/>
    </source>
</evidence>